<organism evidence="1">
    <name type="scientific">Rhizophora mucronata</name>
    <name type="common">Asiatic mangrove</name>
    <dbReference type="NCBI Taxonomy" id="61149"/>
    <lineage>
        <taxon>Eukaryota</taxon>
        <taxon>Viridiplantae</taxon>
        <taxon>Streptophyta</taxon>
        <taxon>Embryophyta</taxon>
        <taxon>Tracheophyta</taxon>
        <taxon>Spermatophyta</taxon>
        <taxon>Magnoliopsida</taxon>
        <taxon>eudicotyledons</taxon>
        <taxon>Gunneridae</taxon>
        <taxon>Pentapetalae</taxon>
        <taxon>rosids</taxon>
        <taxon>fabids</taxon>
        <taxon>Malpighiales</taxon>
        <taxon>Rhizophoraceae</taxon>
        <taxon>Rhizophora</taxon>
    </lineage>
</organism>
<evidence type="ECO:0000313" key="1">
    <source>
        <dbReference type="EMBL" id="MBW83282.1"/>
    </source>
</evidence>
<accession>A0A2P2IPZ3</accession>
<dbReference type="AlphaFoldDB" id="A0A2P2IPZ3"/>
<reference evidence="1" key="1">
    <citation type="submission" date="2018-02" db="EMBL/GenBank/DDBJ databases">
        <title>Rhizophora mucronata_Transcriptome.</title>
        <authorList>
            <person name="Meera S.P."/>
            <person name="Sreeshan A."/>
            <person name="Augustine A."/>
        </authorList>
    </citation>
    <scope>NUCLEOTIDE SEQUENCE</scope>
    <source>
        <tissue evidence="1">Leaf</tissue>
    </source>
</reference>
<protein>
    <submittedName>
        <fullName evidence="1">Uncharacterized protein MANES_04G132600</fullName>
    </submittedName>
</protein>
<dbReference type="EMBL" id="GGEC01002799">
    <property type="protein sequence ID" value="MBW83282.1"/>
    <property type="molecule type" value="Transcribed_RNA"/>
</dbReference>
<sequence>MLSRVSQARGVQVGGHQLRLVAVSKKRRERVPQ</sequence>
<name>A0A2P2IPZ3_RHIMU</name>
<proteinExistence type="predicted"/>